<name>A0A1U7D4T9_9RHOB</name>
<dbReference type="RefSeq" id="WP_017468464.1">
    <property type="nucleotide sequence ID" value="NZ_BMEW01000005.1"/>
</dbReference>
<feature type="domain" description="Lysozyme inhibitor LprI-like N-terminal" evidence="5">
    <location>
        <begin position="15"/>
        <end position="96"/>
    </location>
</feature>
<protein>
    <submittedName>
        <fullName evidence="7">Uncharacterized protein conserved in bacteria, putative lipoprotein</fullName>
    </submittedName>
</protein>
<evidence type="ECO:0000256" key="3">
    <source>
        <dbReference type="ARBA" id="ARBA00023139"/>
    </source>
</evidence>
<dbReference type="KEGG" id="tpro:Ga0080559_TMP2322"/>
<dbReference type="Pfam" id="PF09864">
    <property type="entry name" value="MliC"/>
    <property type="match status" value="1"/>
</dbReference>
<keyword evidence="4 7" id="KW-0449">Lipoprotein</keyword>
<organism evidence="7 8">
    <name type="scientific">Salipiger profundus</name>
    <dbReference type="NCBI Taxonomy" id="1229727"/>
    <lineage>
        <taxon>Bacteria</taxon>
        <taxon>Pseudomonadati</taxon>
        <taxon>Pseudomonadota</taxon>
        <taxon>Alphaproteobacteria</taxon>
        <taxon>Rhodobacterales</taxon>
        <taxon>Roseobacteraceae</taxon>
        <taxon>Salipiger</taxon>
    </lineage>
</organism>
<keyword evidence="2" id="KW-0472">Membrane</keyword>
<dbReference type="Proteomes" id="UP000186559">
    <property type="component" value="Chromosome"/>
</dbReference>
<evidence type="ECO:0000256" key="4">
    <source>
        <dbReference type="ARBA" id="ARBA00023288"/>
    </source>
</evidence>
<reference evidence="7 8" key="1">
    <citation type="submission" date="2016-03" db="EMBL/GenBank/DDBJ databases">
        <title>Deep-sea bacteria in the southern Pacific.</title>
        <authorList>
            <person name="Tang K."/>
        </authorList>
    </citation>
    <scope>NUCLEOTIDE SEQUENCE [LARGE SCALE GENOMIC DNA]</scope>
    <source>
        <strain evidence="7 8">JLT2016</strain>
    </source>
</reference>
<dbReference type="InterPro" id="IPR052755">
    <property type="entry name" value="Lysozyme_Inhibitor_LprI"/>
</dbReference>
<dbReference type="InterPro" id="IPR009739">
    <property type="entry name" value="LprI-like_N"/>
</dbReference>
<evidence type="ECO:0000256" key="2">
    <source>
        <dbReference type="ARBA" id="ARBA00023136"/>
    </source>
</evidence>
<accession>A0A1U7D4T9</accession>
<dbReference type="Pfam" id="PF07007">
    <property type="entry name" value="LprI"/>
    <property type="match status" value="1"/>
</dbReference>
<keyword evidence="8" id="KW-1185">Reference proteome</keyword>
<dbReference type="Gene3D" id="1.20.1270.180">
    <property type="match status" value="1"/>
</dbReference>
<dbReference type="InterPro" id="IPR018660">
    <property type="entry name" value="MliC"/>
</dbReference>
<evidence type="ECO:0000313" key="8">
    <source>
        <dbReference type="Proteomes" id="UP000186559"/>
    </source>
</evidence>
<dbReference type="AlphaFoldDB" id="A0A1U7D4T9"/>
<evidence type="ECO:0000256" key="1">
    <source>
        <dbReference type="ARBA" id="ARBA00022729"/>
    </source>
</evidence>
<dbReference type="PANTHER" id="PTHR37549">
    <property type="entry name" value="LIPOPROTEIN LPRI"/>
    <property type="match status" value="1"/>
</dbReference>
<keyword evidence="3" id="KW-0564">Palmitate</keyword>
<sequence length="196" mass="20939">MLAAPAAALAPSFDCSKARSSAEEAVCASDALAEMDLELARLYHAAVNGPNMDAERLKTLKATQRGWIKGRDDCWKSDMGVETCTANEYAFRIYDLRQGYADARAEDGASLGPFPYVCEGLDVPLSAAFVNTAAPMVALRWGDNIAVLPQVEAGSGAKYASDAWFYGPLMFWSKGGEARFAVADGAEMACVQDDMG</sequence>
<dbReference type="GO" id="GO:0005576">
    <property type="term" value="C:extracellular region"/>
    <property type="evidence" value="ECO:0007669"/>
    <property type="project" value="TreeGrafter"/>
</dbReference>
<evidence type="ECO:0000259" key="6">
    <source>
        <dbReference type="Pfam" id="PF09864"/>
    </source>
</evidence>
<evidence type="ECO:0000259" key="5">
    <source>
        <dbReference type="Pfam" id="PF07007"/>
    </source>
</evidence>
<keyword evidence="1" id="KW-0732">Signal</keyword>
<proteinExistence type="predicted"/>
<feature type="domain" description="C-type lysozyme inhibitor" evidence="6">
    <location>
        <begin position="116"/>
        <end position="186"/>
    </location>
</feature>
<dbReference type="STRING" id="1229727.Ga0080559_TMP2322"/>
<dbReference type="InterPro" id="IPR036328">
    <property type="entry name" value="MliC_sf"/>
</dbReference>
<gene>
    <name evidence="7" type="ORF">Ga0080559_TMP2322</name>
</gene>
<dbReference type="Gene3D" id="2.40.128.200">
    <property type="match status" value="1"/>
</dbReference>
<evidence type="ECO:0000313" key="7">
    <source>
        <dbReference type="EMBL" id="APX23118.1"/>
    </source>
</evidence>
<dbReference type="PANTHER" id="PTHR37549:SF1">
    <property type="entry name" value="LIPOPROTEIN LPRI"/>
    <property type="match status" value="1"/>
</dbReference>
<dbReference type="SUPFAM" id="SSF141488">
    <property type="entry name" value="YdhA-like"/>
    <property type="match status" value="1"/>
</dbReference>
<dbReference type="EMBL" id="CP014796">
    <property type="protein sequence ID" value="APX23118.1"/>
    <property type="molecule type" value="Genomic_DNA"/>
</dbReference>